<protein>
    <submittedName>
        <fullName evidence="2">Uncharacterized protein</fullName>
    </submittedName>
</protein>
<evidence type="ECO:0000313" key="3">
    <source>
        <dbReference type="Proteomes" id="UP001596305"/>
    </source>
</evidence>
<accession>A0ABW1XBX9</accession>
<evidence type="ECO:0000256" key="1">
    <source>
        <dbReference type="SAM" id="MobiDB-lite"/>
    </source>
</evidence>
<dbReference type="InterPro" id="IPR011004">
    <property type="entry name" value="Trimer_LpxA-like_sf"/>
</dbReference>
<dbReference type="SUPFAM" id="SSF51161">
    <property type="entry name" value="Trimeric LpxA-like enzymes"/>
    <property type="match status" value="1"/>
</dbReference>
<gene>
    <name evidence="2" type="ORF">ACFP71_10485</name>
</gene>
<comment type="caution">
    <text evidence="2">The sequence shown here is derived from an EMBL/GenBank/DDBJ whole genome shotgun (WGS) entry which is preliminary data.</text>
</comment>
<dbReference type="Proteomes" id="UP001596305">
    <property type="component" value="Unassembled WGS sequence"/>
</dbReference>
<organism evidence="2 3">
    <name type="scientific">Oerskovia paurometabola</name>
    <dbReference type="NCBI Taxonomy" id="162170"/>
    <lineage>
        <taxon>Bacteria</taxon>
        <taxon>Bacillati</taxon>
        <taxon>Actinomycetota</taxon>
        <taxon>Actinomycetes</taxon>
        <taxon>Micrococcales</taxon>
        <taxon>Cellulomonadaceae</taxon>
        <taxon>Oerskovia</taxon>
    </lineage>
</organism>
<dbReference type="EMBL" id="JBHSTM010000005">
    <property type="protein sequence ID" value="MFC6425258.1"/>
    <property type="molecule type" value="Genomic_DNA"/>
</dbReference>
<sequence length="218" mass="21984">MTSIPDERPLRVPFLDRAGVEALAAIGVVVPAPDAVWVSGRARFAPGVVLHPTVVVECDGTSSVTVSEGAVLHPGTRISATNGASVRVGARTTLGPGGCTLVADGEELHVGADGRYRMALLLGPGTYGDGCQVLGPIEARACTLEGGQPGDAPDVASRGALLKGAGRAAGITLRRGQVVNGAGDFRRAPVEDQTAYHPVGPSRHAGPVTVSGAATSTR</sequence>
<feature type="region of interest" description="Disordered" evidence="1">
    <location>
        <begin position="195"/>
        <end position="218"/>
    </location>
</feature>
<reference evidence="3" key="1">
    <citation type="journal article" date="2019" name="Int. J. Syst. Evol. Microbiol.">
        <title>The Global Catalogue of Microorganisms (GCM) 10K type strain sequencing project: providing services to taxonomists for standard genome sequencing and annotation.</title>
        <authorList>
            <consortium name="The Broad Institute Genomics Platform"/>
            <consortium name="The Broad Institute Genome Sequencing Center for Infectious Disease"/>
            <person name="Wu L."/>
            <person name="Ma J."/>
        </authorList>
    </citation>
    <scope>NUCLEOTIDE SEQUENCE [LARGE SCALE GENOMIC DNA]</scope>
    <source>
        <strain evidence="3">CCUG 47105</strain>
    </source>
</reference>
<keyword evidence="3" id="KW-1185">Reference proteome</keyword>
<proteinExistence type="predicted"/>
<dbReference type="RefSeq" id="WP_204809931.1">
    <property type="nucleotide sequence ID" value="NZ_BAAAIY010000002.1"/>
</dbReference>
<evidence type="ECO:0000313" key="2">
    <source>
        <dbReference type="EMBL" id="MFC6425258.1"/>
    </source>
</evidence>
<dbReference type="Gene3D" id="2.160.10.10">
    <property type="entry name" value="Hexapeptide repeat proteins"/>
    <property type="match status" value="1"/>
</dbReference>
<name>A0ABW1XBX9_9CELL</name>